<protein>
    <submittedName>
        <fullName evidence="1">Uncharacterized protein</fullName>
    </submittedName>
</protein>
<evidence type="ECO:0000313" key="2">
    <source>
        <dbReference type="Proteomes" id="UP001162992"/>
    </source>
</evidence>
<comment type="caution">
    <text evidence="1">The sequence shown here is derived from an EMBL/GenBank/DDBJ whole genome shotgun (WGS) entry which is preliminary data.</text>
</comment>
<accession>A0ACC2AA25</accession>
<dbReference type="Proteomes" id="UP001162992">
    <property type="component" value="Chromosome 23"/>
</dbReference>
<name>A0ACC2AA25_DIPCM</name>
<organism evidence="1 2">
    <name type="scientific">Diphasiastrum complanatum</name>
    <name type="common">Issler's clubmoss</name>
    <name type="synonym">Lycopodium complanatum</name>
    <dbReference type="NCBI Taxonomy" id="34168"/>
    <lineage>
        <taxon>Eukaryota</taxon>
        <taxon>Viridiplantae</taxon>
        <taxon>Streptophyta</taxon>
        <taxon>Embryophyta</taxon>
        <taxon>Tracheophyta</taxon>
        <taxon>Lycopodiopsida</taxon>
        <taxon>Lycopodiales</taxon>
        <taxon>Lycopodiaceae</taxon>
        <taxon>Lycopodioideae</taxon>
        <taxon>Diphasiastrum</taxon>
    </lineage>
</organism>
<keyword evidence="2" id="KW-1185">Reference proteome</keyword>
<proteinExistence type="predicted"/>
<sequence>MAPIVIMQGPGMIQNSSFRCTRNCCCYWYKNCKASVGSQLAGFVQTQARRLRSTTLLRTTNPLLATEDAKASESEQLFIPHPIPPYPDSERETSERERASADFREESQALISTTNG</sequence>
<gene>
    <name evidence="1" type="ORF">O6H91_23G041700</name>
</gene>
<reference evidence="2" key="1">
    <citation type="journal article" date="2024" name="Proc. Natl. Acad. Sci. U.S.A.">
        <title>Extraordinary preservation of gene collinearity over three hundred million years revealed in homosporous lycophytes.</title>
        <authorList>
            <person name="Li C."/>
            <person name="Wickell D."/>
            <person name="Kuo L.Y."/>
            <person name="Chen X."/>
            <person name="Nie B."/>
            <person name="Liao X."/>
            <person name="Peng D."/>
            <person name="Ji J."/>
            <person name="Jenkins J."/>
            <person name="Williams M."/>
            <person name="Shu S."/>
            <person name="Plott C."/>
            <person name="Barry K."/>
            <person name="Rajasekar S."/>
            <person name="Grimwood J."/>
            <person name="Han X."/>
            <person name="Sun S."/>
            <person name="Hou Z."/>
            <person name="He W."/>
            <person name="Dai G."/>
            <person name="Sun C."/>
            <person name="Schmutz J."/>
            <person name="Leebens-Mack J.H."/>
            <person name="Li F.W."/>
            <person name="Wang L."/>
        </authorList>
    </citation>
    <scope>NUCLEOTIDE SEQUENCE [LARGE SCALE GENOMIC DNA]</scope>
    <source>
        <strain evidence="2">cv. PW_Plant_1</strain>
    </source>
</reference>
<evidence type="ECO:0000313" key="1">
    <source>
        <dbReference type="EMBL" id="KAJ7514372.1"/>
    </source>
</evidence>
<dbReference type="EMBL" id="CM055114">
    <property type="protein sequence ID" value="KAJ7514372.1"/>
    <property type="molecule type" value="Genomic_DNA"/>
</dbReference>